<protein>
    <submittedName>
        <fullName evidence="1">Uncharacterized protein</fullName>
    </submittedName>
</protein>
<dbReference type="EMBL" id="FQXG01000006">
    <property type="protein sequence ID" value="SHI05408.1"/>
    <property type="molecule type" value="Genomic_DNA"/>
</dbReference>
<evidence type="ECO:0000313" key="2">
    <source>
        <dbReference type="Proteomes" id="UP000184268"/>
    </source>
</evidence>
<sequence>MSSRPLMVLLCGALLLGCGSEDEHKFEAGRIAHYFDLDFYSVLALCHDAPCKLEVEYLSGDVVAHFRYVDESAIQGHLHLKDHQEAGRIGLYESVLTELACAPEAVELLAMASGEILPLQLDKDNGLALSEPYWDAISAEQLGHYDAVQIHYLKDTEACQAESPQYRDDLNGGVRADLITLLSGGLAEPEPY</sequence>
<dbReference type="RefSeq" id="WP_067662647.1">
    <property type="nucleotide sequence ID" value="NZ_FQXG01000006.1"/>
</dbReference>
<dbReference type="PROSITE" id="PS51257">
    <property type="entry name" value="PROKAR_LIPOPROTEIN"/>
    <property type="match status" value="1"/>
</dbReference>
<keyword evidence="2" id="KW-1185">Reference proteome</keyword>
<proteinExistence type="predicted"/>
<reference evidence="1 2" key="1">
    <citation type="submission" date="2016-11" db="EMBL/GenBank/DDBJ databases">
        <authorList>
            <person name="Jaros S."/>
            <person name="Januszkiewicz K."/>
            <person name="Wedrychowicz H."/>
        </authorList>
    </citation>
    <scope>NUCLEOTIDE SEQUENCE [LARGE SCALE GENOMIC DNA]</scope>
    <source>
        <strain evidence="1 2">DSM 16917</strain>
    </source>
</reference>
<dbReference type="AlphaFoldDB" id="A0A1M5Y0T3"/>
<gene>
    <name evidence="1" type="ORF">SAMN02745129_3856</name>
</gene>
<dbReference type="Proteomes" id="UP000184268">
    <property type="component" value="Unassembled WGS sequence"/>
</dbReference>
<name>A0A1M5Y0T3_9GAMM</name>
<accession>A0A1M5Y0T3</accession>
<organism evidence="1 2">
    <name type="scientific">Ferrimonas marina</name>
    <dbReference type="NCBI Taxonomy" id="299255"/>
    <lineage>
        <taxon>Bacteria</taxon>
        <taxon>Pseudomonadati</taxon>
        <taxon>Pseudomonadota</taxon>
        <taxon>Gammaproteobacteria</taxon>
        <taxon>Alteromonadales</taxon>
        <taxon>Ferrimonadaceae</taxon>
        <taxon>Ferrimonas</taxon>
    </lineage>
</organism>
<evidence type="ECO:0000313" key="1">
    <source>
        <dbReference type="EMBL" id="SHI05408.1"/>
    </source>
</evidence>